<feature type="transmembrane region" description="Helical" evidence="17">
    <location>
        <begin position="602"/>
        <end position="621"/>
    </location>
</feature>
<dbReference type="GO" id="GO:0004930">
    <property type="term" value="F:G protein-coupled receptor activity"/>
    <property type="evidence" value="ECO:0007669"/>
    <property type="project" value="UniProtKB-KW"/>
</dbReference>
<sequence>MNSVWTVSKMALRRYLLVVYLAFSCGQHVKVQPCGYGYTSDINGTCVDKDECVAGPCGPYSTCHNRIGGFHCSCQRGFTSVSNQLLNGTSVSFCQDVDECLSNPCGSNSICDNTKGSFYCSCERGFYSESGDHQFAGPAESYCKDYNECETTPTICGRNANCHNTEGSYYCECDKGFARSTGETNFTGYRRGCRDTDECLRNPCSSNANCSNTQGSFTCTCNPGFISTSGGTRLNRSDSCVGNPYCLVIGVLHEYSVCEKLHSEEDFDPEQYLMNLTSITNQLLRNHSLMDNMGAQDRQRALDMSLQTMEKSVMAVAYTLSDQEKKNISFGSIEVQMEVIRGHNMSGVETASLSAKGNQLDIHWRAVADTEDSGLAGVALIAFSQMDSVLNGSLGGQKEGLRLNSHVLTVTSTHKSQQPLTEPLNITFRNKKEKKPRVEVVCVALNRTGTGSHWSRQGCTMIKANETHTTCKCTHLTSFAVLMALYETQDPWHLFNLSLISYIGISISLVCLFIAFVTFLTCGGIQGSRTTIHAHLCLCLFLAELLFLIGISQTSNKVVCAIIAGFLHYFFLTVFTWMCLEGIQLYLMVVKVFNAGCLRKRHMLPFGYGLPLLIVGISASVKSQGYGTSKHCWLSLENGFLWSFLGPVCAIIMINMVVYGITLVTLAKKLSSIKKDEPKLKMIRSFTITAIAQLFLLGCTWVFGIFHFQEETIAMAYIFIIINSLQGAFIFILHCLLNKQVGVGHVQFVQHVQHSQSV</sequence>
<organism evidence="22 23">
    <name type="scientific">Scyliorhinus torazame</name>
    <name type="common">Cloudy catshark</name>
    <name type="synonym">Catulus torazame</name>
    <dbReference type="NCBI Taxonomy" id="75743"/>
    <lineage>
        <taxon>Eukaryota</taxon>
        <taxon>Metazoa</taxon>
        <taxon>Chordata</taxon>
        <taxon>Craniata</taxon>
        <taxon>Vertebrata</taxon>
        <taxon>Chondrichthyes</taxon>
        <taxon>Elasmobranchii</taxon>
        <taxon>Galeomorphii</taxon>
        <taxon>Galeoidea</taxon>
        <taxon>Carcharhiniformes</taxon>
        <taxon>Scyliorhinidae</taxon>
        <taxon>Scyliorhinus</taxon>
    </lineage>
</organism>
<evidence type="ECO:0000256" key="7">
    <source>
        <dbReference type="ARBA" id="ARBA00022737"/>
    </source>
</evidence>
<dbReference type="PROSITE" id="PS01187">
    <property type="entry name" value="EGF_CA"/>
    <property type="match status" value="2"/>
</dbReference>
<comment type="subcellular location">
    <subcellularLocation>
        <location evidence="1">Cell membrane</location>
        <topology evidence="1">Multi-pass membrane protein</topology>
    </subcellularLocation>
</comment>
<evidence type="ECO:0000256" key="5">
    <source>
        <dbReference type="ARBA" id="ARBA00022692"/>
    </source>
</evidence>
<feature type="transmembrane region" description="Helical" evidence="17">
    <location>
        <begin position="566"/>
        <end position="590"/>
    </location>
</feature>
<dbReference type="GO" id="GO:0007166">
    <property type="term" value="P:cell surface receptor signaling pathway"/>
    <property type="evidence" value="ECO:0007669"/>
    <property type="project" value="InterPro"/>
</dbReference>
<feature type="domain" description="G-protein coupled receptors family 2 profile 2" evidence="21">
    <location>
        <begin position="497"/>
        <end position="738"/>
    </location>
</feature>
<feature type="transmembrane region" description="Helical" evidence="17">
    <location>
        <begin position="641"/>
        <end position="666"/>
    </location>
</feature>
<evidence type="ECO:0000259" key="20">
    <source>
        <dbReference type="PROSITE" id="PS50221"/>
    </source>
</evidence>
<evidence type="ECO:0000256" key="3">
    <source>
        <dbReference type="ARBA" id="ARBA00022475"/>
    </source>
</evidence>
<dbReference type="FunFam" id="2.10.25.10:FF:000038">
    <property type="entry name" value="Fibrillin 2"/>
    <property type="match status" value="1"/>
</dbReference>
<feature type="transmembrane region" description="Helical" evidence="17">
    <location>
        <begin position="686"/>
        <end position="708"/>
    </location>
</feature>
<feature type="chain" id="PRO_5019185095" evidence="18">
    <location>
        <begin position="27"/>
        <end position="758"/>
    </location>
</feature>
<feature type="domain" description="EGF-like" evidence="19">
    <location>
        <begin position="195"/>
        <end position="231"/>
    </location>
</feature>
<keyword evidence="6 18" id="KW-0732">Signal</keyword>
<dbReference type="GO" id="GO:0007189">
    <property type="term" value="P:adenylate cyclase-activating G protein-coupled receptor signaling pathway"/>
    <property type="evidence" value="ECO:0007669"/>
    <property type="project" value="TreeGrafter"/>
</dbReference>
<dbReference type="InterPro" id="IPR001881">
    <property type="entry name" value="EGF-like_Ca-bd_dom"/>
</dbReference>
<keyword evidence="4 16" id="KW-0245">EGF-like domain</keyword>
<evidence type="ECO:0000256" key="6">
    <source>
        <dbReference type="ARBA" id="ARBA00022729"/>
    </source>
</evidence>
<dbReference type="FunFam" id="1.20.1070.10:FF:000054">
    <property type="entry name" value="Adhesion G protein-coupled receptor E3"/>
    <property type="match status" value="1"/>
</dbReference>
<evidence type="ECO:0000256" key="18">
    <source>
        <dbReference type="SAM" id="SignalP"/>
    </source>
</evidence>
<keyword evidence="3" id="KW-1003">Cell membrane</keyword>
<dbReference type="InterPro" id="IPR000742">
    <property type="entry name" value="EGF"/>
</dbReference>
<feature type="domain" description="EGF-like" evidence="19">
    <location>
        <begin position="96"/>
        <end position="132"/>
    </location>
</feature>
<feature type="signal peptide" evidence="18">
    <location>
        <begin position="1"/>
        <end position="26"/>
    </location>
</feature>
<dbReference type="PROSITE" id="PS00010">
    <property type="entry name" value="ASX_HYDROXYL"/>
    <property type="match status" value="4"/>
</dbReference>
<dbReference type="FunFam" id="2.10.25.10:FF:000005">
    <property type="entry name" value="Fibrillin 2"/>
    <property type="match status" value="1"/>
</dbReference>
<dbReference type="InterPro" id="IPR046338">
    <property type="entry name" value="GAIN_dom_sf"/>
</dbReference>
<accession>A0A401NNP2</accession>
<dbReference type="PRINTS" id="PR01128">
    <property type="entry name" value="EMR1HORMONER"/>
</dbReference>
<evidence type="ECO:0000313" key="23">
    <source>
        <dbReference type="Proteomes" id="UP000288216"/>
    </source>
</evidence>
<dbReference type="PROSITE" id="PS50026">
    <property type="entry name" value="EGF_3"/>
    <property type="match status" value="4"/>
</dbReference>
<dbReference type="OrthoDB" id="1100386at2759"/>
<dbReference type="PROSITE" id="PS50261">
    <property type="entry name" value="G_PROTEIN_RECEP_F2_4"/>
    <property type="match status" value="1"/>
</dbReference>
<evidence type="ECO:0000256" key="11">
    <source>
        <dbReference type="ARBA" id="ARBA00023136"/>
    </source>
</evidence>
<evidence type="ECO:0000256" key="1">
    <source>
        <dbReference type="ARBA" id="ARBA00004651"/>
    </source>
</evidence>
<feature type="transmembrane region" description="Helical" evidence="17">
    <location>
        <begin position="499"/>
        <end position="520"/>
    </location>
</feature>
<dbReference type="EMBL" id="BFAA01005228">
    <property type="protein sequence ID" value="GCB62493.1"/>
    <property type="molecule type" value="Genomic_DNA"/>
</dbReference>
<dbReference type="PANTHER" id="PTHR12011">
    <property type="entry name" value="ADHESION G-PROTEIN COUPLED RECEPTOR"/>
    <property type="match status" value="1"/>
</dbReference>
<dbReference type="Gene3D" id="2.10.25.10">
    <property type="entry name" value="Laminin"/>
    <property type="match status" value="4"/>
</dbReference>
<evidence type="ECO:0000313" key="22">
    <source>
        <dbReference type="EMBL" id="GCB62493.1"/>
    </source>
</evidence>
<evidence type="ECO:0000256" key="15">
    <source>
        <dbReference type="ARBA" id="ARBA00023224"/>
    </source>
</evidence>
<evidence type="ECO:0000256" key="10">
    <source>
        <dbReference type="ARBA" id="ARBA00023040"/>
    </source>
</evidence>
<dbReference type="InterPro" id="IPR018097">
    <property type="entry name" value="EGF_Ca-bd_CS"/>
</dbReference>
<dbReference type="InterPro" id="IPR017981">
    <property type="entry name" value="GPCR_2-like_7TM"/>
</dbReference>
<feature type="transmembrane region" description="Helical" evidence="17">
    <location>
        <begin position="532"/>
        <end position="554"/>
    </location>
</feature>
<name>A0A401NNP2_SCYTO</name>
<dbReference type="SMART" id="SM00179">
    <property type="entry name" value="EGF_CA"/>
    <property type="match status" value="4"/>
</dbReference>
<keyword evidence="9 17" id="KW-1133">Transmembrane helix</keyword>
<keyword evidence="5 17" id="KW-0812">Transmembrane</keyword>
<evidence type="ECO:0000259" key="21">
    <source>
        <dbReference type="PROSITE" id="PS50261"/>
    </source>
</evidence>
<keyword evidence="23" id="KW-1185">Reference proteome</keyword>
<dbReference type="PROSITE" id="PS50221">
    <property type="entry name" value="GAIN_B"/>
    <property type="match status" value="1"/>
</dbReference>
<evidence type="ECO:0000256" key="2">
    <source>
        <dbReference type="ARBA" id="ARBA00007343"/>
    </source>
</evidence>
<evidence type="ECO:0000256" key="14">
    <source>
        <dbReference type="ARBA" id="ARBA00023180"/>
    </source>
</evidence>
<dbReference type="PROSITE" id="PS00650">
    <property type="entry name" value="G_PROTEIN_RECEP_F2_2"/>
    <property type="match status" value="1"/>
</dbReference>
<evidence type="ECO:0000256" key="16">
    <source>
        <dbReference type="PROSITE-ProRule" id="PRU00076"/>
    </source>
</evidence>
<dbReference type="AlphaFoldDB" id="A0A401NNP2"/>
<protein>
    <submittedName>
        <fullName evidence="22">Uncharacterized protein</fullName>
    </submittedName>
</protein>
<dbReference type="PRINTS" id="PR00249">
    <property type="entry name" value="GPCRSECRETIN"/>
</dbReference>
<evidence type="ECO:0000256" key="4">
    <source>
        <dbReference type="ARBA" id="ARBA00022536"/>
    </source>
</evidence>
<dbReference type="SMART" id="SM00181">
    <property type="entry name" value="EGF"/>
    <property type="match status" value="4"/>
</dbReference>
<feature type="domain" description="GAIN-B" evidence="20">
    <location>
        <begin position="326"/>
        <end position="489"/>
    </location>
</feature>
<comment type="caution">
    <text evidence="16">Lacks conserved residue(s) required for the propagation of feature annotation.</text>
</comment>
<feature type="domain" description="EGF-like" evidence="19">
    <location>
        <begin position="145"/>
        <end position="183"/>
    </location>
</feature>
<dbReference type="Proteomes" id="UP000288216">
    <property type="component" value="Unassembled WGS sequence"/>
</dbReference>
<evidence type="ECO:0000256" key="12">
    <source>
        <dbReference type="ARBA" id="ARBA00023157"/>
    </source>
</evidence>
<dbReference type="Gene3D" id="1.20.1070.10">
    <property type="entry name" value="Rhodopsin 7-helix transmembrane proteins"/>
    <property type="match status" value="1"/>
</dbReference>
<dbReference type="GO" id="GO:0005886">
    <property type="term" value="C:plasma membrane"/>
    <property type="evidence" value="ECO:0007669"/>
    <property type="project" value="UniProtKB-SubCell"/>
</dbReference>
<keyword evidence="7" id="KW-0677">Repeat</keyword>
<feature type="domain" description="EGF-like" evidence="19">
    <location>
        <begin position="48"/>
        <end position="84"/>
    </location>
</feature>
<dbReference type="SMART" id="SM00303">
    <property type="entry name" value="GPS"/>
    <property type="match status" value="1"/>
</dbReference>
<dbReference type="SUPFAM" id="SSF57196">
    <property type="entry name" value="EGF/Laminin"/>
    <property type="match status" value="4"/>
</dbReference>
<dbReference type="Pfam" id="PF01825">
    <property type="entry name" value="GPS"/>
    <property type="match status" value="1"/>
</dbReference>
<keyword evidence="15" id="KW-0807">Transducer</keyword>
<dbReference type="InterPro" id="IPR057244">
    <property type="entry name" value="GAIN_B"/>
</dbReference>
<dbReference type="OMA" id="DIHWRAV"/>
<dbReference type="InterPro" id="IPR000832">
    <property type="entry name" value="GPCR_2_secretin-like"/>
</dbReference>
<dbReference type="InterPro" id="IPR000152">
    <property type="entry name" value="EGF-type_Asp/Asn_hydroxyl_site"/>
</dbReference>
<dbReference type="Pfam" id="PF00002">
    <property type="entry name" value="7tm_2"/>
    <property type="match status" value="1"/>
</dbReference>
<comment type="caution">
    <text evidence="22">The sequence shown here is derived from an EMBL/GenBank/DDBJ whole genome shotgun (WGS) entry which is preliminary data.</text>
</comment>
<dbReference type="GO" id="GO:0005509">
    <property type="term" value="F:calcium ion binding"/>
    <property type="evidence" value="ECO:0007669"/>
    <property type="project" value="InterPro"/>
</dbReference>
<gene>
    <name evidence="22" type="ORF">scyTo_0011474</name>
</gene>
<dbReference type="Pfam" id="PF07645">
    <property type="entry name" value="EGF_CA"/>
    <property type="match status" value="4"/>
</dbReference>
<evidence type="ECO:0000259" key="19">
    <source>
        <dbReference type="PROSITE" id="PS50026"/>
    </source>
</evidence>
<dbReference type="InterPro" id="IPR001740">
    <property type="entry name" value="GPCR_2_EMR1-like_rcpt"/>
</dbReference>
<comment type="similarity">
    <text evidence="2">Belongs to the G-protein coupled receptor 2 family. Adhesion G-protein coupled receptor (ADGR) subfamily.</text>
</comment>
<evidence type="ECO:0000256" key="9">
    <source>
        <dbReference type="ARBA" id="ARBA00022989"/>
    </source>
</evidence>
<keyword evidence="12" id="KW-1015">Disulfide bond</keyword>
<evidence type="ECO:0000256" key="8">
    <source>
        <dbReference type="ARBA" id="ARBA00022837"/>
    </source>
</evidence>
<dbReference type="PANTHER" id="PTHR12011:SF433">
    <property type="entry name" value="ADHESION G PROTEIN-COUPLED RECEPTOR E1-LIKE-RELATED"/>
    <property type="match status" value="1"/>
</dbReference>
<evidence type="ECO:0000256" key="13">
    <source>
        <dbReference type="ARBA" id="ARBA00023170"/>
    </source>
</evidence>
<feature type="transmembrane region" description="Helical" evidence="17">
    <location>
        <begin position="714"/>
        <end position="737"/>
    </location>
</feature>
<keyword evidence="10" id="KW-0297">G-protein coupled receptor</keyword>
<dbReference type="InterPro" id="IPR049883">
    <property type="entry name" value="NOTCH1_EGF-like"/>
</dbReference>
<keyword evidence="11 17" id="KW-0472">Membrane</keyword>
<dbReference type="InterPro" id="IPR000203">
    <property type="entry name" value="GPS"/>
</dbReference>
<dbReference type="CDD" id="cd00054">
    <property type="entry name" value="EGF_CA"/>
    <property type="match status" value="4"/>
</dbReference>
<keyword evidence="14" id="KW-0325">Glycoprotein</keyword>
<dbReference type="Gene3D" id="2.60.220.50">
    <property type="match status" value="1"/>
</dbReference>
<dbReference type="InterPro" id="IPR017983">
    <property type="entry name" value="GPCR_2_secretin-like_CS"/>
</dbReference>
<proteinExistence type="inferred from homology"/>
<keyword evidence="13" id="KW-0675">Receptor</keyword>
<reference evidence="22 23" key="1">
    <citation type="journal article" date="2018" name="Nat. Ecol. Evol.">
        <title>Shark genomes provide insights into elasmobranch evolution and the origin of vertebrates.</title>
        <authorList>
            <person name="Hara Y"/>
            <person name="Yamaguchi K"/>
            <person name="Onimaru K"/>
            <person name="Kadota M"/>
            <person name="Koyanagi M"/>
            <person name="Keeley SD"/>
            <person name="Tatsumi K"/>
            <person name="Tanaka K"/>
            <person name="Motone F"/>
            <person name="Kageyama Y"/>
            <person name="Nozu R"/>
            <person name="Adachi N"/>
            <person name="Nishimura O"/>
            <person name="Nakagawa R"/>
            <person name="Tanegashima C"/>
            <person name="Kiyatake I"/>
            <person name="Matsumoto R"/>
            <person name="Murakumo K"/>
            <person name="Nishida K"/>
            <person name="Terakita A"/>
            <person name="Kuratani S"/>
            <person name="Sato K"/>
            <person name="Hyodo S Kuraku.S."/>
        </authorList>
    </citation>
    <scope>NUCLEOTIDE SEQUENCE [LARGE SCALE GENOMIC DNA]</scope>
</reference>
<keyword evidence="8" id="KW-0106">Calcium</keyword>
<evidence type="ECO:0000256" key="17">
    <source>
        <dbReference type="SAM" id="Phobius"/>
    </source>
</evidence>
<dbReference type="STRING" id="75743.A0A401NNP2"/>